<reference evidence="1" key="1">
    <citation type="journal article" date="2020" name="Fungal Divers.">
        <title>Resolving the Mortierellaceae phylogeny through synthesis of multi-gene phylogenetics and phylogenomics.</title>
        <authorList>
            <person name="Vandepol N."/>
            <person name="Liber J."/>
            <person name="Desiro A."/>
            <person name="Na H."/>
            <person name="Kennedy M."/>
            <person name="Barry K."/>
            <person name="Grigoriev I.V."/>
            <person name="Miller A.N."/>
            <person name="O'Donnell K."/>
            <person name="Stajich J.E."/>
            <person name="Bonito G."/>
        </authorList>
    </citation>
    <scope>NUCLEOTIDE SEQUENCE</scope>
    <source>
        <strain evidence="1">NRRL 2769</strain>
    </source>
</reference>
<dbReference type="Proteomes" id="UP000703661">
    <property type="component" value="Unassembled WGS sequence"/>
</dbReference>
<accession>A0A9P6MZV8</accession>
<dbReference type="AlphaFoldDB" id="A0A9P6MZV8"/>
<dbReference type="InterPro" id="IPR032675">
    <property type="entry name" value="LRR_dom_sf"/>
</dbReference>
<proteinExistence type="predicted"/>
<name>A0A9P6MZV8_9FUNG</name>
<organism evidence="1 2">
    <name type="scientific">Entomortierella chlamydospora</name>
    <dbReference type="NCBI Taxonomy" id="101097"/>
    <lineage>
        <taxon>Eukaryota</taxon>
        <taxon>Fungi</taxon>
        <taxon>Fungi incertae sedis</taxon>
        <taxon>Mucoromycota</taxon>
        <taxon>Mortierellomycotina</taxon>
        <taxon>Mortierellomycetes</taxon>
        <taxon>Mortierellales</taxon>
        <taxon>Mortierellaceae</taxon>
        <taxon>Entomortierella</taxon>
    </lineage>
</organism>
<sequence>MMTQSPLDLSEIRYMIGFFLSSTDLISCTQVSRNWKASFEPLIWRSLWLCRRPLRRDDTLVLPSISAVEQNAYHVQHLTMSTNLCPAILPYLTVNFQHLRSIKVVCHNLKPSKSSTTVKINVNNNRYNYTKEQEEYEMLLWGVIPTLLRENPALNEVEIGSTSICSMPSSTLWNEHADSFFGNLGQRVTDSTKTLVGNSFNKKPLTLQRTAIGEMEIPTHYSTTTSPCFIKTLELFKLNALSRSTQLNVIRQCPFLQSLHWFPCHIENGADESESPLSIAVSFTASVRSKVWSHLNLLDAEWLCLSDEQWSCFLESISQGDLKQVYAKRSGFGKQAFASLMNLHKSSIRTLDLEACPGVTSRMLILVLRNCTYLEDLGADAIKVSDIEQLQEMEVKDTQGLWASAAPSKWACIGLKSLRVEFDMAPKSTFSPATVHASPECLNSQSSLLPPGSLSLQPSPCLTQNLRSQHYNQVVFRQISTLKQLETLYIREGIICSTRLQLRYCFEALHQLPELKHLVLGRDMQCFGKENIKEMLKAARSFQGLEEP</sequence>
<evidence type="ECO:0008006" key="3">
    <source>
        <dbReference type="Google" id="ProtNLM"/>
    </source>
</evidence>
<gene>
    <name evidence="1" type="ORF">BGZ80_006985</name>
</gene>
<dbReference type="EMBL" id="JAAAID010000350">
    <property type="protein sequence ID" value="KAG0018603.1"/>
    <property type="molecule type" value="Genomic_DNA"/>
</dbReference>
<comment type="caution">
    <text evidence="1">The sequence shown here is derived from an EMBL/GenBank/DDBJ whole genome shotgun (WGS) entry which is preliminary data.</text>
</comment>
<evidence type="ECO:0000313" key="1">
    <source>
        <dbReference type="EMBL" id="KAG0018603.1"/>
    </source>
</evidence>
<dbReference type="SUPFAM" id="SSF52047">
    <property type="entry name" value="RNI-like"/>
    <property type="match status" value="1"/>
</dbReference>
<keyword evidence="2" id="KW-1185">Reference proteome</keyword>
<evidence type="ECO:0000313" key="2">
    <source>
        <dbReference type="Proteomes" id="UP000703661"/>
    </source>
</evidence>
<dbReference type="Gene3D" id="3.80.10.10">
    <property type="entry name" value="Ribonuclease Inhibitor"/>
    <property type="match status" value="1"/>
</dbReference>
<protein>
    <recommendedName>
        <fullName evidence="3">F-box domain-containing protein</fullName>
    </recommendedName>
</protein>